<evidence type="ECO:0000256" key="3">
    <source>
        <dbReference type="ARBA" id="ARBA00082904"/>
    </source>
</evidence>
<proteinExistence type="inferred from homology"/>
<organism evidence="5 6">
    <name type="scientific">Gnathostoma spinigerum</name>
    <dbReference type="NCBI Taxonomy" id="75299"/>
    <lineage>
        <taxon>Eukaryota</taxon>
        <taxon>Metazoa</taxon>
        <taxon>Ecdysozoa</taxon>
        <taxon>Nematoda</taxon>
        <taxon>Chromadorea</taxon>
        <taxon>Rhabditida</taxon>
        <taxon>Spirurina</taxon>
        <taxon>Gnathostomatomorpha</taxon>
        <taxon>Gnathostomatoidea</taxon>
        <taxon>Gnathostomatidae</taxon>
        <taxon>Gnathostoma</taxon>
    </lineage>
</organism>
<comment type="similarity">
    <text evidence="1">Belongs to the JMJD6 family.</text>
</comment>
<keyword evidence="6" id="KW-1185">Reference proteome</keyword>
<evidence type="ECO:0000313" key="5">
    <source>
        <dbReference type="EMBL" id="MFH4977196.1"/>
    </source>
</evidence>
<feature type="domain" description="JmjC" evidence="4">
    <location>
        <begin position="115"/>
        <end position="270"/>
    </location>
</feature>
<dbReference type="InterPro" id="IPR050910">
    <property type="entry name" value="JMJD6_ArgDemeth/LysHydrox"/>
</dbReference>
<name>A0ABD6EC19_9BILA</name>
<dbReference type="PANTHER" id="PTHR12480">
    <property type="entry name" value="ARGININE DEMETHYLASE AND LYSYL-HYDROXYLASE JMJD"/>
    <property type="match status" value="1"/>
</dbReference>
<dbReference type="EMBL" id="JBGFUD010002128">
    <property type="protein sequence ID" value="MFH4977196.1"/>
    <property type="molecule type" value="Genomic_DNA"/>
</dbReference>
<dbReference type="PROSITE" id="PS51184">
    <property type="entry name" value="JMJC"/>
    <property type="match status" value="1"/>
</dbReference>
<comment type="catalytic activity">
    <reaction evidence="2">
        <text>L-lysyl-[protein] + 2-oxoglutarate + O2 = 4-hydroxy-L-lysyl-[protein] + succinate + CO2</text>
        <dbReference type="Rhea" id="RHEA:57156"/>
        <dbReference type="Rhea" id="RHEA-COMP:9752"/>
        <dbReference type="Rhea" id="RHEA-COMP:15084"/>
        <dbReference type="ChEBI" id="CHEBI:15379"/>
        <dbReference type="ChEBI" id="CHEBI:16526"/>
        <dbReference type="ChEBI" id="CHEBI:16810"/>
        <dbReference type="ChEBI" id="CHEBI:29969"/>
        <dbReference type="ChEBI" id="CHEBI:30031"/>
        <dbReference type="ChEBI" id="CHEBI:141495"/>
    </reaction>
</comment>
<dbReference type="SMART" id="SM00558">
    <property type="entry name" value="JmjC"/>
    <property type="match status" value="1"/>
</dbReference>
<dbReference type="Pfam" id="PF02373">
    <property type="entry name" value="JmjC"/>
    <property type="match status" value="1"/>
</dbReference>
<gene>
    <name evidence="5" type="ORF">AB6A40_003905</name>
</gene>
<dbReference type="AlphaFoldDB" id="A0ABD6EC19"/>
<accession>A0ABD6EC19</accession>
<dbReference type="SUPFAM" id="SSF51197">
    <property type="entry name" value="Clavaminate synthase-like"/>
    <property type="match status" value="1"/>
</dbReference>
<sequence length="395" mass="46428">MSGDQKCPFPIVRIENHTALELFLDYMLGNKPVILHANTTANWLSRRKWVISQDSNVADLRYFRERFGEMVVPEIDGKQCDYETMRLRDFIDYLEDENSRKKSDYKYVKDWHFQKESGTEYAAYQLPSFLKFDWINNEEWSATEANPLGDYRFVYFGIKGSWTVYHSDVMSSYSWSANICGRKLWYFTPPGKEELFRKDRCSFLKDIRERQGVWKEACVSSFIQQPGEIVFVPSNWYHQVHNLEDAISINHNFINASNVDLVYGLICQRLTDVIEEISDARADFTPQEFSDQCQLILKADIRINFDILRQLVELVFEDRIKSATSCWVCPKHLSCIFECKKDSECIERTRQVLLSNCRCYNSEICHSCTSFMCSYELSCACECLEMIFRVTNVVQ</sequence>
<comment type="caution">
    <text evidence="5">The sequence shown here is derived from an EMBL/GenBank/DDBJ whole genome shotgun (WGS) entry which is preliminary data.</text>
</comment>
<dbReference type="PANTHER" id="PTHR12480:SF6">
    <property type="entry name" value="2-OXOGLUTARATE AND IRON-DEPENDENT OXYGENASE JMJD4"/>
    <property type="match status" value="1"/>
</dbReference>
<evidence type="ECO:0000256" key="1">
    <source>
        <dbReference type="ARBA" id="ARBA00038068"/>
    </source>
</evidence>
<evidence type="ECO:0000313" key="6">
    <source>
        <dbReference type="Proteomes" id="UP001608902"/>
    </source>
</evidence>
<dbReference type="Proteomes" id="UP001608902">
    <property type="component" value="Unassembled WGS sequence"/>
</dbReference>
<reference evidence="5 6" key="1">
    <citation type="submission" date="2024-08" db="EMBL/GenBank/DDBJ databases">
        <title>Gnathostoma spinigerum genome.</title>
        <authorList>
            <person name="Gonzalez-Bertolin B."/>
            <person name="Monzon S."/>
            <person name="Zaballos A."/>
            <person name="Jimenez P."/>
            <person name="Dekumyoy P."/>
            <person name="Varona S."/>
            <person name="Cuesta I."/>
            <person name="Sumanam S."/>
            <person name="Adisakwattana P."/>
            <person name="Gasser R.B."/>
            <person name="Hernandez-Gonzalez A."/>
            <person name="Young N.D."/>
            <person name="Perteguer M.J."/>
        </authorList>
    </citation>
    <scope>NUCLEOTIDE SEQUENCE [LARGE SCALE GENOMIC DNA]</scope>
    <source>
        <strain evidence="5">AL3</strain>
        <tissue evidence="5">Liver</tissue>
    </source>
</reference>
<dbReference type="Gene3D" id="2.60.120.650">
    <property type="entry name" value="Cupin"/>
    <property type="match status" value="1"/>
</dbReference>
<evidence type="ECO:0000259" key="4">
    <source>
        <dbReference type="PROSITE" id="PS51184"/>
    </source>
</evidence>
<protein>
    <recommendedName>
        <fullName evidence="3">Jumonji domain-containing protein 4</fullName>
    </recommendedName>
</protein>
<evidence type="ECO:0000256" key="2">
    <source>
        <dbReference type="ARBA" id="ARBA00047762"/>
    </source>
</evidence>
<dbReference type="InterPro" id="IPR003347">
    <property type="entry name" value="JmjC_dom"/>
</dbReference>